<dbReference type="OrthoDB" id="10252486at2759"/>
<evidence type="ECO:0008006" key="5">
    <source>
        <dbReference type="Google" id="ProtNLM"/>
    </source>
</evidence>
<dbReference type="SUPFAM" id="SSF46950">
    <property type="entry name" value="Double-stranded DNA-binding domain"/>
    <property type="match status" value="1"/>
</dbReference>
<dbReference type="PANTHER" id="PTHR10840">
    <property type="entry name" value="PROGRAMMED CELL DEATH PROTEIN 5"/>
    <property type="match status" value="1"/>
</dbReference>
<dbReference type="GO" id="GO:0005634">
    <property type="term" value="C:nucleus"/>
    <property type="evidence" value="ECO:0007669"/>
    <property type="project" value="TreeGrafter"/>
</dbReference>
<dbReference type="EMBL" id="CADEPM010000007">
    <property type="protein sequence ID" value="CAB3408363.1"/>
    <property type="molecule type" value="Genomic_DNA"/>
</dbReference>
<evidence type="ECO:0000313" key="3">
    <source>
        <dbReference type="EMBL" id="CAB3408363.1"/>
    </source>
</evidence>
<gene>
    <name evidence="3" type="ORF">CBOVIS_LOCUS10150</name>
</gene>
<protein>
    <recommendedName>
        <fullName evidence="5">Programmed cell death protein 5</fullName>
    </recommendedName>
</protein>
<name>A0A8S1F9K6_9PELO</name>
<comment type="caution">
    <text evidence="3">The sequence shown here is derived from an EMBL/GenBank/DDBJ whole genome shotgun (WGS) entry which is preliminary data.</text>
</comment>
<accession>A0A8S1F9K6</accession>
<dbReference type="GO" id="GO:0005829">
    <property type="term" value="C:cytosol"/>
    <property type="evidence" value="ECO:0007669"/>
    <property type="project" value="TreeGrafter"/>
</dbReference>
<dbReference type="PANTHER" id="PTHR10840:SF0">
    <property type="entry name" value="PROGRAMMED CELL DEATH PROTEIN 5"/>
    <property type="match status" value="1"/>
</dbReference>
<organism evidence="3 4">
    <name type="scientific">Caenorhabditis bovis</name>
    <dbReference type="NCBI Taxonomy" id="2654633"/>
    <lineage>
        <taxon>Eukaryota</taxon>
        <taxon>Metazoa</taxon>
        <taxon>Ecdysozoa</taxon>
        <taxon>Nematoda</taxon>
        <taxon>Chromadorea</taxon>
        <taxon>Rhabditida</taxon>
        <taxon>Rhabditina</taxon>
        <taxon>Rhabditomorpha</taxon>
        <taxon>Rhabditoidea</taxon>
        <taxon>Rhabditidae</taxon>
        <taxon>Peloderinae</taxon>
        <taxon>Caenorhabditis</taxon>
    </lineage>
</organism>
<keyword evidence="4" id="KW-1185">Reference proteome</keyword>
<dbReference type="GO" id="GO:0003677">
    <property type="term" value="F:DNA binding"/>
    <property type="evidence" value="ECO:0007669"/>
    <property type="project" value="InterPro"/>
</dbReference>
<evidence type="ECO:0000256" key="2">
    <source>
        <dbReference type="SAM" id="MobiDB-lite"/>
    </source>
</evidence>
<feature type="region of interest" description="Disordered" evidence="2">
    <location>
        <begin position="142"/>
        <end position="168"/>
    </location>
</feature>
<dbReference type="Pfam" id="PF01984">
    <property type="entry name" value="dsDNA_bind"/>
    <property type="match status" value="1"/>
</dbReference>
<dbReference type="InterPro" id="IPR036883">
    <property type="entry name" value="PDCD5-like_sf"/>
</dbReference>
<sequence>MFKRVAWVETKQGSLRRMVAVEKSIENVTSKLNHRIQIKGMTLKNFRTTENMSMPGGSAMPQANQAEAQEQARKQAENQENAKNTMLSQILDQQALVRLSNLAAAKPEKAQMVEAALINMARRGQIAGKMNDESLKQFMERVAQQTQRSTTVKFDRRRNNLDSDDEDY</sequence>
<reference evidence="3 4" key="1">
    <citation type="submission" date="2020-04" db="EMBL/GenBank/DDBJ databases">
        <authorList>
            <person name="Laetsch R D."/>
            <person name="Stevens L."/>
            <person name="Kumar S."/>
            <person name="Blaxter L. M."/>
        </authorList>
    </citation>
    <scope>NUCLEOTIDE SEQUENCE [LARGE SCALE GENOMIC DNA]</scope>
</reference>
<proteinExistence type="inferred from homology"/>
<dbReference type="Gene3D" id="1.10.8.140">
    <property type="entry name" value="PDCD5-like"/>
    <property type="match status" value="1"/>
</dbReference>
<feature type="region of interest" description="Disordered" evidence="2">
    <location>
        <begin position="48"/>
        <end position="83"/>
    </location>
</feature>
<evidence type="ECO:0000256" key="1">
    <source>
        <dbReference type="ARBA" id="ARBA00010490"/>
    </source>
</evidence>
<comment type="similarity">
    <text evidence="1">Belongs to the PDCD5 family.</text>
</comment>
<dbReference type="AlphaFoldDB" id="A0A8S1F9K6"/>
<dbReference type="Proteomes" id="UP000494206">
    <property type="component" value="Unassembled WGS sequence"/>
</dbReference>
<evidence type="ECO:0000313" key="4">
    <source>
        <dbReference type="Proteomes" id="UP000494206"/>
    </source>
</evidence>
<feature type="compositionally biased region" description="Polar residues" evidence="2">
    <location>
        <begin position="143"/>
        <end position="152"/>
    </location>
</feature>
<dbReference type="InterPro" id="IPR002836">
    <property type="entry name" value="PDCD5-like"/>
</dbReference>